<organism evidence="1 2">
    <name type="scientific">Cupriavidus respiraculi</name>
    <dbReference type="NCBI Taxonomy" id="195930"/>
    <lineage>
        <taxon>Bacteria</taxon>
        <taxon>Pseudomonadati</taxon>
        <taxon>Pseudomonadota</taxon>
        <taxon>Betaproteobacteria</taxon>
        <taxon>Burkholderiales</taxon>
        <taxon>Burkholderiaceae</taxon>
        <taxon>Cupriavidus</taxon>
    </lineage>
</organism>
<evidence type="ECO:0000313" key="1">
    <source>
        <dbReference type="EMBL" id="CAG9178037.1"/>
    </source>
</evidence>
<dbReference type="RefSeq" id="WP_224042983.1">
    <property type="nucleotide sequence ID" value="NZ_CAJZAH010000003.1"/>
</dbReference>
<comment type="caution">
    <text evidence="1">The sequence shown here is derived from an EMBL/GenBank/DDBJ whole genome shotgun (WGS) entry which is preliminary data.</text>
</comment>
<evidence type="ECO:0000313" key="2">
    <source>
        <dbReference type="Proteomes" id="UP000721236"/>
    </source>
</evidence>
<proteinExistence type="predicted"/>
<protein>
    <recommendedName>
        <fullName evidence="3">DUF3168 domain-containing protein</fullName>
    </recommendedName>
</protein>
<dbReference type="EMBL" id="CAJZAH010000003">
    <property type="protein sequence ID" value="CAG9178037.1"/>
    <property type="molecule type" value="Genomic_DNA"/>
</dbReference>
<gene>
    <name evidence="1" type="ORF">LMG21510_03466</name>
</gene>
<reference evidence="1 2" key="1">
    <citation type="submission" date="2021-08" db="EMBL/GenBank/DDBJ databases">
        <authorList>
            <person name="Peeters C."/>
        </authorList>
    </citation>
    <scope>NUCLEOTIDE SEQUENCE [LARGE SCALE GENOMIC DNA]</scope>
    <source>
        <strain evidence="1 2">LMG 21510</strain>
    </source>
</reference>
<evidence type="ECO:0008006" key="3">
    <source>
        <dbReference type="Google" id="ProtNLM"/>
    </source>
</evidence>
<keyword evidence="2" id="KW-1185">Reference proteome</keyword>
<name>A0ABN7YX46_9BURK</name>
<dbReference type="Proteomes" id="UP000721236">
    <property type="component" value="Unassembled WGS sequence"/>
</dbReference>
<sequence>MFDLTAFVKPLLAELTGQDIRAWSSGPCSVRANWQIPDGDSRAWAARTLEIQFSAHILRHWSACDRSTLCQQQRALDRVLRGRLGLLGERSGADGVIVLVVDDLSVA</sequence>
<accession>A0ABN7YX46</accession>